<reference evidence="1" key="2">
    <citation type="journal article" date="2022" name="Microb. Genom.">
        <title>A chromosome-scale genome assembly of the tomato pathogen Cladosporium fulvum reveals a compartmentalized genome architecture and the presence of a dispensable chromosome.</title>
        <authorList>
            <person name="Zaccaron A.Z."/>
            <person name="Chen L.H."/>
            <person name="Samaras A."/>
            <person name="Stergiopoulos I."/>
        </authorList>
    </citation>
    <scope>NUCLEOTIDE SEQUENCE</scope>
    <source>
        <strain evidence="1">Race5_Kim</strain>
    </source>
</reference>
<name>A0A9Q8LG66_PASFU</name>
<dbReference type="RefSeq" id="XP_047761169.1">
    <property type="nucleotide sequence ID" value="XM_047904327.1"/>
</dbReference>
<dbReference type="Proteomes" id="UP000756132">
    <property type="component" value="Chromosome 4"/>
</dbReference>
<proteinExistence type="predicted"/>
<organism evidence="1 2">
    <name type="scientific">Passalora fulva</name>
    <name type="common">Tomato leaf mold</name>
    <name type="synonym">Cladosporium fulvum</name>
    <dbReference type="NCBI Taxonomy" id="5499"/>
    <lineage>
        <taxon>Eukaryota</taxon>
        <taxon>Fungi</taxon>
        <taxon>Dikarya</taxon>
        <taxon>Ascomycota</taxon>
        <taxon>Pezizomycotina</taxon>
        <taxon>Dothideomycetes</taxon>
        <taxon>Dothideomycetidae</taxon>
        <taxon>Mycosphaerellales</taxon>
        <taxon>Mycosphaerellaceae</taxon>
        <taxon>Fulvia</taxon>
    </lineage>
</organism>
<protein>
    <submittedName>
        <fullName evidence="1">Uncharacterized protein</fullName>
    </submittedName>
</protein>
<sequence length="96" mass="11255">MFLLGSREDRAHRRLLARYRDATARVAAAQQKVSEAVTRYNEALAWATYREQVEDAKEIMIEADRKADKVMELEYRVRRELDAVALRLAGRKREMT</sequence>
<gene>
    <name evidence="1" type="ORF">CLAFUR5_05179</name>
</gene>
<evidence type="ECO:0000313" key="2">
    <source>
        <dbReference type="Proteomes" id="UP000756132"/>
    </source>
</evidence>
<dbReference type="KEGG" id="ffu:CLAFUR5_05179"/>
<evidence type="ECO:0000313" key="1">
    <source>
        <dbReference type="EMBL" id="UJO16803.1"/>
    </source>
</evidence>
<keyword evidence="2" id="KW-1185">Reference proteome</keyword>
<accession>A0A9Q8LG66</accession>
<reference evidence="1" key="1">
    <citation type="submission" date="2021-12" db="EMBL/GenBank/DDBJ databases">
        <authorList>
            <person name="Zaccaron A."/>
            <person name="Stergiopoulos I."/>
        </authorList>
    </citation>
    <scope>NUCLEOTIDE SEQUENCE</scope>
    <source>
        <strain evidence="1">Race5_Kim</strain>
    </source>
</reference>
<dbReference type="GeneID" id="71985057"/>
<dbReference type="AlphaFoldDB" id="A0A9Q8LG66"/>
<dbReference type="EMBL" id="CP090166">
    <property type="protein sequence ID" value="UJO16803.1"/>
    <property type="molecule type" value="Genomic_DNA"/>
</dbReference>